<evidence type="ECO:0000313" key="2">
    <source>
        <dbReference type="EMBL" id="GEU58266.1"/>
    </source>
</evidence>
<gene>
    <name evidence="2" type="ORF">Tci_030244</name>
</gene>
<name>A0A6L2L988_TANCI</name>
<feature type="compositionally biased region" description="Acidic residues" evidence="1">
    <location>
        <begin position="134"/>
        <end position="143"/>
    </location>
</feature>
<protein>
    <submittedName>
        <fullName evidence="2">Uncharacterized protein</fullName>
    </submittedName>
</protein>
<proteinExistence type="predicted"/>
<dbReference type="EMBL" id="BKCJ010003972">
    <property type="protein sequence ID" value="GEU58266.1"/>
    <property type="molecule type" value="Genomic_DNA"/>
</dbReference>
<feature type="region of interest" description="Disordered" evidence="1">
    <location>
        <begin position="470"/>
        <end position="489"/>
    </location>
</feature>
<accession>A0A6L2L988</accession>
<sequence length="489" mass="55677">MLQARENLMKSIQTFLKKFNRISFRETPKVLSLAWEKFFEIQHALREKQHQLEDMPELLHKLLKDLQIISEVLAEYMNSPSWNCPSFYDEDDEEFSTPMSENYNSSLTAITPDFLITDSIIMEDKHLDTILETESNEENESSVEDLNLTSSESEDLSDIESECDVPVCDDFTTSSNPLFDSDDNFSSIDDESFSDKDVPKEIYSNPLFDEEIISTKIDLHHFNTESDLIESLRNQDTLIISSPKFDSLLEEFFGELAHIDLIPPGINEADFDPEEEIRLVEKLFYDNSSPRPPEEFNSENSDTVIESFSPSPIPVKGTDSLMKEIDIFLAPDDSMPPALAIKIRLASILGTGANDSLKSIPSSCQYPLVTNRALFLSTPPQSSFLTSKINFNMINITRSGPAGSENRPHMLNKENYVPWSFHLIRFAKSRPNGKLMHNAIINGPYVRRMIPELGDPNREVPVNETFHVQTDDEPTEKELKQIEADDQAI</sequence>
<evidence type="ECO:0000256" key="1">
    <source>
        <dbReference type="SAM" id="MobiDB-lite"/>
    </source>
</evidence>
<reference evidence="2" key="1">
    <citation type="journal article" date="2019" name="Sci. Rep.">
        <title>Draft genome of Tanacetum cinerariifolium, the natural source of mosquito coil.</title>
        <authorList>
            <person name="Yamashiro T."/>
            <person name="Shiraishi A."/>
            <person name="Satake H."/>
            <person name="Nakayama K."/>
        </authorList>
    </citation>
    <scope>NUCLEOTIDE SEQUENCE</scope>
</reference>
<feature type="region of interest" description="Disordered" evidence="1">
    <location>
        <begin position="133"/>
        <end position="160"/>
    </location>
</feature>
<comment type="caution">
    <text evidence="2">The sequence shown here is derived from an EMBL/GenBank/DDBJ whole genome shotgun (WGS) entry which is preliminary data.</text>
</comment>
<dbReference type="AlphaFoldDB" id="A0A6L2L988"/>
<organism evidence="2">
    <name type="scientific">Tanacetum cinerariifolium</name>
    <name type="common">Dalmatian daisy</name>
    <name type="synonym">Chrysanthemum cinerariifolium</name>
    <dbReference type="NCBI Taxonomy" id="118510"/>
    <lineage>
        <taxon>Eukaryota</taxon>
        <taxon>Viridiplantae</taxon>
        <taxon>Streptophyta</taxon>
        <taxon>Embryophyta</taxon>
        <taxon>Tracheophyta</taxon>
        <taxon>Spermatophyta</taxon>
        <taxon>Magnoliopsida</taxon>
        <taxon>eudicotyledons</taxon>
        <taxon>Gunneridae</taxon>
        <taxon>Pentapetalae</taxon>
        <taxon>asterids</taxon>
        <taxon>campanulids</taxon>
        <taxon>Asterales</taxon>
        <taxon>Asteraceae</taxon>
        <taxon>Asteroideae</taxon>
        <taxon>Anthemideae</taxon>
        <taxon>Anthemidinae</taxon>
        <taxon>Tanacetum</taxon>
    </lineage>
</organism>